<name>A0A6B8VST7_9CORY</name>
<sequence>MPEESVQWLTDSETRTWLALWSVSEWLPTRLDEQLKRDSGLSHRDYFTLAQISMAPGKQISMSELARLSNISASHLSHVVTRLEKHDWVRRHSDPHDRRTNIATLTDEGLEFIRGAAPGHVSEVRRLVFDSLDAEETEVLGRLLNKVLGGVSPSAAARG</sequence>
<dbReference type="SUPFAM" id="SSF46785">
    <property type="entry name" value="Winged helix' DNA-binding domain"/>
    <property type="match status" value="1"/>
</dbReference>
<dbReference type="Pfam" id="PF12802">
    <property type="entry name" value="MarR_2"/>
    <property type="match status" value="1"/>
</dbReference>
<gene>
    <name evidence="2" type="primary">mhqR</name>
    <name evidence="2" type="ORF">CETAM_05670</name>
</gene>
<dbReference type="PANTHER" id="PTHR33164">
    <property type="entry name" value="TRANSCRIPTIONAL REGULATOR, MARR FAMILY"/>
    <property type="match status" value="1"/>
</dbReference>
<evidence type="ECO:0000313" key="2">
    <source>
        <dbReference type="EMBL" id="QGU04404.1"/>
    </source>
</evidence>
<dbReference type="PRINTS" id="PR00598">
    <property type="entry name" value="HTHMARR"/>
</dbReference>
<dbReference type="InterPro" id="IPR000835">
    <property type="entry name" value="HTH_MarR-typ"/>
</dbReference>
<evidence type="ECO:0000259" key="1">
    <source>
        <dbReference type="PROSITE" id="PS50995"/>
    </source>
</evidence>
<dbReference type="PROSITE" id="PS50995">
    <property type="entry name" value="HTH_MARR_2"/>
    <property type="match status" value="1"/>
</dbReference>
<dbReference type="Proteomes" id="UP000425178">
    <property type="component" value="Chromosome"/>
</dbReference>
<dbReference type="EMBL" id="CP046453">
    <property type="protein sequence ID" value="QGU04404.1"/>
    <property type="molecule type" value="Genomic_DNA"/>
</dbReference>
<dbReference type="GO" id="GO:0006950">
    <property type="term" value="P:response to stress"/>
    <property type="evidence" value="ECO:0007669"/>
    <property type="project" value="TreeGrafter"/>
</dbReference>
<accession>A0A6B8VST7</accession>
<dbReference type="PANTHER" id="PTHR33164:SF99">
    <property type="entry name" value="MARR FAMILY REGULATORY PROTEIN"/>
    <property type="match status" value="1"/>
</dbReference>
<dbReference type="SMART" id="SM00347">
    <property type="entry name" value="HTH_MARR"/>
    <property type="match status" value="1"/>
</dbReference>
<feature type="domain" description="HTH marR-type" evidence="1">
    <location>
        <begin position="13"/>
        <end position="149"/>
    </location>
</feature>
<keyword evidence="3" id="KW-1185">Reference proteome</keyword>
<dbReference type="AlphaFoldDB" id="A0A6B8VST7"/>
<organism evidence="2 3">
    <name type="scientific">Corynebacterium comes</name>
    <dbReference type="NCBI Taxonomy" id="2675218"/>
    <lineage>
        <taxon>Bacteria</taxon>
        <taxon>Bacillati</taxon>
        <taxon>Actinomycetota</taxon>
        <taxon>Actinomycetes</taxon>
        <taxon>Mycobacteriales</taxon>
        <taxon>Corynebacteriaceae</taxon>
        <taxon>Corynebacterium</taxon>
    </lineage>
</organism>
<dbReference type="Gene3D" id="1.10.10.10">
    <property type="entry name" value="Winged helix-like DNA-binding domain superfamily/Winged helix DNA-binding domain"/>
    <property type="match status" value="1"/>
</dbReference>
<dbReference type="InterPro" id="IPR039422">
    <property type="entry name" value="MarR/SlyA-like"/>
</dbReference>
<reference evidence="2 3" key="1">
    <citation type="journal article" date="2021" name="Int. J. Syst. Evol. Microbiol.">
        <title>Classification of three corynebacterial strains isolated from a small paddock in North Rhine-Westphalia: proposal of &lt;i&gt;Corynebacterium kalinowskii&lt;/i&gt; sp. nov., &lt;i&gt;Corynebacterium comes&lt;/i&gt; sp. nov. and &lt;i&gt;Corynebacterium occultum&lt;/i&gt; sp. nov.</title>
        <authorList>
            <person name="Schaffert L."/>
            <person name="Ruwe M."/>
            <person name="Milse J."/>
            <person name="Hanuschka K."/>
            <person name="Ortseifen V."/>
            <person name="Droste J."/>
            <person name="Brandt D."/>
            <person name="Schl L."/>
            <person name="Kutter Y."/>
            <person name="Vinke S."/>
            <person name="Vieh P."/>
            <person name="Jacob L."/>
            <person name="L N.C."/>
            <person name="Schulte-Berndt E."/>
            <person name="Hain C."/>
            <person name="Linder M."/>
            <person name="Schmidt P."/>
            <person name="Wollenschl L."/>
            <person name="Luttermann T."/>
            <person name="Thieme E."/>
            <person name="Hassa J."/>
            <person name="Haak M."/>
            <person name="Wittchen M."/>
            <person name="Mentz A."/>
            <person name="Persicke M."/>
            <person name="Busche T."/>
            <person name="R C."/>
        </authorList>
    </citation>
    <scope>NUCLEOTIDE SEQUENCE [LARGE SCALE GENOMIC DNA]</scope>
    <source>
        <strain evidence="2 3">2019</strain>
    </source>
</reference>
<protein>
    <submittedName>
        <fullName evidence="2">HTH-type transcriptional regulator MhqR</fullName>
    </submittedName>
</protein>
<dbReference type="RefSeq" id="WP_156227787.1">
    <property type="nucleotide sequence ID" value="NZ_CP046453.1"/>
</dbReference>
<evidence type="ECO:0000313" key="3">
    <source>
        <dbReference type="Proteomes" id="UP000425178"/>
    </source>
</evidence>
<dbReference type="GO" id="GO:0003700">
    <property type="term" value="F:DNA-binding transcription factor activity"/>
    <property type="evidence" value="ECO:0007669"/>
    <property type="project" value="InterPro"/>
</dbReference>
<dbReference type="KEGG" id="ccoe:CETAM_05670"/>
<dbReference type="InterPro" id="IPR036388">
    <property type="entry name" value="WH-like_DNA-bd_sf"/>
</dbReference>
<dbReference type="InterPro" id="IPR036390">
    <property type="entry name" value="WH_DNA-bd_sf"/>
</dbReference>
<proteinExistence type="predicted"/>